<evidence type="ECO:0000256" key="2">
    <source>
        <dbReference type="ARBA" id="ARBA00022574"/>
    </source>
</evidence>
<sequence>MSLEIESADVIRLIQQYLKENNLLRTLAQLQDESGISLNTVDSIESFSSEINNGHWDTVLQTIQSLKLPDNKLLDLYEQIVIELIELRELGAARTLLRQTDPMIMLKQQQPDRYVHLEDLLTRSYFDPREAYAEGQNKEKRRQAIATALSGEVSVVPASRLLALLGQALKWQQHQGLLPPGTSIDLFRGKAQVREQEEEKYPSQLSRVMKFGSKAHVECARFSPDGQYLVTGSFDGIIEVWNFTTGKIRKDLKYQAQEQFMVMDGAILALCFSRDSEMLASGSQDGQIKASVFFCLRKFDKAHLKGVTSLVFSKDSTQLLSASFDHFVRIHGLKSGKVIKEFRGHASFVNNAIFTVDGHHVLSASSDGSVKLWSMKTTECSSTFKSFGSTDITVNSVHLLAKNPEQFVVCNRSNTVVIMNMQGQIVRSFTNGKKENGDFICCCVSPRGEWIYCCGEDMMLYCFNVQSGKLEKVLSIHEKDVIGLSHHPHQNLIATFSEDGTMKLWKS</sequence>
<dbReference type="PROSITE" id="PS00678">
    <property type="entry name" value="WD_REPEATS_1"/>
    <property type="match status" value="1"/>
</dbReference>
<evidence type="ECO:0000256" key="1">
    <source>
        <dbReference type="ARBA" id="ARBA00004324"/>
    </source>
</evidence>
<dbReference type="PANTHER" id="PTHR22848">
    <property type="entry name" value="WD40 REPEAT PROTEIN"/>
    <property type="match status" value="1"/>
</dbReference>
<dbReference type="InterPro" id="IPR020472">
    <property type="entry name" value="WD40_PAC1"/>
</dbReference>
<evidence type="ECO:0000256" key="3">
    <source>
        <dbReference type="ARBA" id="ARBA00022664"/>
    </source>
</evidence>
<keyword evidence="6" id="KW-0539">Nucleus</keyword>
<feature type="repeat" description="WD" evidence="9">
    <location>
        <begin position="300"/>
        <end position="341"/>
    </location>
</feature>
<evidence type="ECO:0000256" key="6">
    <source>
        <dbReference type="ARBA" id="ARBA00023242"/>
    </source>
</evidence>
<dbReference type="PROSITE" id="PS50897">
    <property type="entry name" value="CTLH"/>
    <property type="match status" value="1"/>
</dbReference>
<proteinExistence type="inferred from homology"/>
<evidence type="ECO:0000256" key="5">
    <source>
        <dbReference type="ARBA" id="ARBA00023187"/>
    </source>
</evidence>
<dbReference type="GO" id="GO:0000398">
    <property type="term" value="P:mRNA splicing, via spliceosome"/>
    <property type="evidence" value="ECO:0007669"/>
    <property type="project" value="InterPro"/>
</dbReference>
<keyword evidence="2 9" id="KW-0853">WD repeat</keyword>
<dbReference type="InterPro" id="IPR001680">
    <property type="entry name" value="WD40_rpt"/>
</dbReference>
<dbReference type="Proteomes" id="UP000663869">
    <property type="component" value="Unassembled WGS sequence"/>
</dbReference>
<dbReference type="InterPro" id="IPR036322">
    <property type="entry name" value="WD40_repeat_dom_sf"/>
</dbReference>
<dbReference type="InterPro" id="IPR006594">
    <property type="entry name" value="LisH"/>
</dbReference>
<feature type="domain" description="CTLH" evidence="10">
    <location>
        <begin position="40"/>
        <end position="92"/>
    </location>
</feature>
<dbReference type="InterPro" id="IPR015943">
    <property type="entry name" value="WD40/YVTN_repeat-like_dom_sf"/>
</dbReference>
<evidence type="ECO:0000256" key="4">
    <source>
        <dbReference type="ARBA" id="ARBA00022737"/>
    </source>
</evidence>
<gene>
    <name evidence="11" type="ORF">FME351_LOCUS17632</name>
</gene>
<organism evidence="11 12">
    <name type="scientific">Rotaria socialis</name>
    <dbReference type="NCBI Taxonomy" id="392032"/>
    <lineage>
        <taxon>Eukaryota</taxon>
        <taxon>Metazoa</taxon>
        <taxon>Spiralia</taxon>
        <taxon>Gnathifera</taxon>
        <taxon>Rotifera</taxon>
        <taxon>Eurotatoria</taxon>
        <taxon>Bdelloidea</taxon>
        <taxon>Philodinida</taxon>
        <taxon>Philodinidae</taxon>
        <taxon>Rotaria</taxon>
    </lineage>
</organism>
<feature type="repeat" description="WD" evidence="9">
    <location>
        <begin position="474"/>
        <end position="507"/>
    </location>
</feature>
<feature type="repeat" description="WD" evidence="9">
    <location>
        <begin position="342"/>
        <end position="383"/>
    </location>
</feature>
<evidence type="ECO:0000256" key="7">
    <source>
        <dbReference type="ARBA" id="ARBA00025801"/>
    </source>
</evidence>
<dbReference type="InterPro" id="IPR054532">
    <property type="entry name" value="TPL_SMU1_LisH-like"/>
</dbReference>
<protein>
    <recommendedName>
        <fullName evidence="8">WD40 repeat-containing protein SMU1</fullName>
    </recommendedName>
</protein>
<dbReference type="SUPFAM" id="SSF50978">
    <property type="entry name" value="WD40 repeat-like"/>
    <property type="match status" value="1"/>
</dbReference>
<dbReference type="Pfam" id="PF17814">
    <property type="entry name" value="LisH_TPL"/>
    <property type="match status" value="1"/>
</dbReference>
<dbReference type="PROSITE" id="PS50082">
    <property type="entry name" value="WD_REPEATS_2"/>
    <property type="match status" value="4"/>
</dbReference>
<dbReference type="SMART" id="SM00668">
    <property type="entry name" value="CTLH"/>
    <property type="match status" value="1"/>
</dbReference>
<evidence type="ECO:0000313" key="11">
    <source>
        <dbReference type="EMBL" id="CAF3515465.1"/>
    </source>
</evidence>
<dbReference type="InterPro" id="IPR006595">
    <property type="entry name" value="CTLH_C"/>
</dbReference>
<reference evidence="11" key="1">
    <citation type="submission" date="2021-02" db="EMBL/GenBank/DDBJ databases">
        <authorList>
            <person name="Nowell W R."/>
        </authorList>
    </citation>
    <scope>NUCLEOTIDE SEQUENCE</scope>
</reference>
<dbReference type="SMART" id="SM00667">
    <property type="entry name" value="LisH"/>
    <property type="match status" value="1"/>
</dbReference>
<keyword evidence="4" id="KW-0677">Repeat</keyword>
<dbReference type="GO" id="GO:0016607">
    <property type="term" value="C:nuclear speck"/>
    <property type="evidence" value="ECO:0007669"/>
    <property type="project" value="UniProtKB-SubCell"/>
</dbReference>
<dbReference type="PROSITE" id="PS50896">
    <property type="entry name" value="LISH"/>
    <property type="match status" value="1"/>
</dbReference>
<feature type="repeat" description="WD" evidence="9">
    <location>
        <begin position="210"/>
        <end position="251"/>
    </location>
</feature>
<evidence type="ECO:0000259" key="10">
    <source>
        <dbReference type="PROSITE" id="PS50897"/>
    </source>
</evidence>
<evidence type="ECO:0000313" key="12">
    <source>
        <dbReference type="Proteomes" id="UP000663869"/>
    </source>
</evidence>
<evidence type="ECO:0000256" key="8">
    <source>
        <dbReference type="ARBA" id="ARBA00026184"/>
    </source>
</evidence>
<dbReference type="AlphaFoldDB" id="A0A818HY23"/>
<dbReference type="PRINTS" id="PR00320">
    <property type="entry name" value="GPROTEINBRPT"/>
</dbReference>
<dbReference type="InterPro" id="IPR019775">
    <property type="entry name" value="WD40_repeat_CS"/>
</dbReference>
<keyword evidence="3" id="KW-0507">mRNA processing</keyword>
<dbReference type="FunFam" id="2.130.10.10:FF:000140">
    <property type="entry name" value="SMU1, DNA replication regulator and spliceosomal factor"/>
    <property type="match status" value="1"/>
</dbReference>
<dbReference type="InterPro" id="IPR045184">
    <property type="entry name" value="SMU1"/>
</dbReference>
<name>A0A818HY23_9BILA</name>
<dbReference type="Gene3D" id="2.130.10.10">
    <property type="entry name" value="YVTN repeat-like/Quinoprotein amine dehydrogenase"/>
    <property type="match status" value="1"/>
</dbReference>
<evidence type="ECO:0000256" key="9">
    <source>
        <dbReference type="PROSITE-ProRule" id="PRU00221"/>
    </source>
</evidence>
<accession>A0A818HY23</accession>
<dbReference type="Pfam" id="PF00400">
    <property type="entry name" value="WD40"/>
    <property type="match status" value="6"/>
</dbReference>
<comment type="caution">
    <text evidence="11">The sequence shown here is derived from an EMBL/GenBank/DDBJ whole genome shotgun (WGS) entry which is preliminary data.</text>
</comment>
<dbReference type="CDD" id="cd00200">
    <property type="entry name" value="WD40"/>
    <property type="match status" value="1"/>
</dbReference>
<dbReference type="EMBL" id="CAJNYU010002197">
    <property type="protein sequence ID" value="CAF3515465.1"/>
    <property type="molecule type" value="Genomic_DNA"/>
</dbReference>
<dbReference type="SMART" id="SM00320">
    <property type="entry name" value="WD40"/>
    <property type="match status" value="7"/>
</dbReference>
<comment type="subcellular location">
    <subcellularLocation>
        <location evidence="1">Nucleus speckle</location>
    </subcellularLocation>
</comment>
<keyword evidence="5" id="KW-0508">mRNA splicing</keyword>
<dbReference type="PROSITE" id="PS50294">
    <property type="entry name" value="WD_REPEATS_REGION"/>
    <property type="match status" value="3"/>
</dbReference>
<comment type="similarity">
    <text evidence="7">Belongs to the WD repeat SMU1 family.</text>
</comment>